<evidence type="ECO:0000313" key="2">
    <source>
        <dbReference type="Proteomes" id="UP000266861"/>
    </source>
</evidence>
<reference evidence="1 2" key="1">
    <citation type="submission" date="2018-08" db="EMBL/GenBank/DDBJ databases">
        <title>Genome and evolution of the arbuscular mycorrhizal fungus Diversispora epigaea (formerly Glomus versiforme) and its bacterial endosymbionts.</title>
        <authorList>
            <person name="Sun X."/>
            <person name="Fei Z."/>
            <person name="Harrison M."/>
        </authorList>
    </citation>
    <scope>NUCLEOTIDE SEQUENCE [LARGE SCALE GENOMIC DNA]</scope>
    <source>
        <strain evidence="1 2">IT104</strain>
    </source>
</reference>
<evidence type="ECO:0000313" key="1">
    <source>
        <dbReference type="EMBL" id="RHZ85376.1"/>
    </source>
</evidence>
<keyword evidence="2" id="KW-1185">Reference proteome</keyword>
<proteinExistence type="predicted"/>
<name>A0A397JHF1_9GLOM</name>
<evidence type="ECO:0008006" key="3">
    <source>
        <dbReference type="Google" id="ProtNLM"/>
    </source>
</evidence>
<dbReference type="Proteomes" id="UP000266861">
    <property type="component" value="Unassembled WGS sequence"/>
</dbReference>
<dbReference type="EMBL" id="PQFF01000063">
    <property type="protein sequence ID" value="RHZ85376.1"/>
    <property type="molecule type" value="Genomic_DNA"/>
</dbReference>
<comment type="caution">
    <text evidence="1">The sequence shown here is derived from an EMBL/GenBank/DDBJ whole genome shotgun (WGS) entry which is preliminary data.</text>
</comment>
<accession>A0A397JHF1</accession>
<protein>
    <recommendedName>
        <fullName evidence="3">TLDc domain-containing protein</fullName>
    </recommendedName>
</protein>
<organism evidence="1 2">
    <name type="scientific">Diversispora epigaea</name>
    <dbReference type="NCBI Taxonomy" id="1348612"/>
    <lineage>
        <taxon>Eukaryota</taxon>
        <taxon>Fungi</taxon>
        <taxon>Fungi incertae sedis</taxon>
        <taxon>Mucoromycota</taxon>
        <taxon>Glomeromycotina</taxon>
        <taxon>Glomeromycetes</taxon>
        <taxon>Diversisporales</taxon>
        <taxon>Diversisporaceae</taxon>
        <taxon>Diversispora</taxon>
    </lineage>
</organism>
<gene>
    <name evidence="1" type="ORF">Glove_66g130</name>
</gene>
<dbReference type="AlphaFoldDB" id="A0A397JHF1"/>
<sequence length="367" mass="43265">MDKNLRLFSNIFTMELLTENIDAKIIYELMITANEFKLEELSEKLESHLFQFEASWLKTNSSFIYHSISINNEFKNLKKFCDNIIVKDPKLIFESAEFDSLYESALVLNLKRDDLQMKESEIWTQKLILPEELKEWSRENFTTLKTTLQQCLPLIRYFHITNSDVMDKIRPHKKILDEQLWNDLKQHLILPDRPQERIAPEKPTQLPKVNSLSQIANEPEPFSTIINENHAAIISSWINRNPTSYSLSNNPYVFKLILRGIKGSEEIIGGFNPLAWDKTKEDWMRTNNSFIFSFKDIKDENFALHFHCNKDEVGSRFGRAELMLKSCKFDFTNDCLSVKIRDFMKNHLEKVKNEVLLLEYNLLKVLQ</sequence>